<name>A0A2M9CKZ1_9MICO</name>
<feature type="transmembrane region" description="Helical" evidence="2">
    <location>
        <begin position="40"/>
        <end position="59"/>
    </location>
</feature>
<feature type="transmembrane region" description="Helical" evidence="2">
    <location>
        <begin position="140"/>
        <end position="161"/>
    </location>
</feature>
<reference evidence="3 4" key="1">
    <citation type="submission" date="2017-11" db="EMBL/GenBank/DDBJ databases">
        <title>Genomic Encyclopedia of Archaeal and Bacterial Type Strains, Phase II (KMG-II): From Individual Species to Whole Genera.</title>
        <authorList>
            <person name="Goeker M."/>
        </authorList>
    </citation>
    <scope>NUCLEOTIDE SEQUENCE [LARGE SCALE GENOMIC DNA]</scope>
    <source>
        <strain evidence="3 4">DSM 27393</strain>
    </source>
</reference>
<organism evidence="3 4">
    <name type="scientific">Diaminobutyricimonas aerilata</name>
    <dbReference type="NCBI Taxonomy" id="1162967"/>
    <lineage>
        <taxon>Bacteria</taxon>
        <taxon>Bacillati</taxon>
        <taxon>Actinomycetota</taxon>
        <taxon>Actinomycetes</taxon>
        <taxon>Micrococcales</taxon>
        <taxon>Microbacteriaceae</taxon>
        <taxon>Diaminobutyricimonas</taxon>
    </lineage>
</organism>
<keyword evidence="2" id="KW-0812">Transmembrane</keyword>
<dbReference type="EMBL" id="PGFF01000001">
    <property type="protein sequence ID" value="PJJ72573.1"/>
    <property type="molecule type" value="Genomic_DNA"/>
</dbReference>
<evidence type="ECO:0000256" key="2">
    <source>
        <dbReference type="SAM" id="Phobius"/>
    </source>
</evidence>
<comment type="caution">
    <text evidence="3">The sequence shown here is derived from an EMBL/GenBank/DDBJ whole genome shotgun (WGS) entry which is preliminary data.</text>
</comment>
<keyword evidence="2" id="KW-0472">Membrane</keyword>
<accession>A0A2M9CKZ1</accession>
<keyword evidence="4" id="KW-1185">Reference proteome</keyword>
<feature type="region of interest" description="Disordered" evidence="1">
    <location>
        <begin position="1"/>
        <end position="28"/>
    </location>
</feature>
<dbReference type="Pfam" id="PF19853">
    <property type="entry name" value="DUF6328"/>
    <property type="match status" value="1"/>
</dbReference>
<sequence length="175" mass="19136">MTRMSSRTPVDDAEAREDDGRDETETERLDRNWNEMLQELRVTQTGTQILTGFLLTLAFQPRFADLDPFQVDVYLCLVVLASIATVLGLAPVSLHRALFRKRAKQQIVRVADVLLKSTLVCVALLVSGVALLIFDVVIGGAAGVIAGSLAALLIIVIWLVVPFGAHPRRGASDRE</sequence>
<feature type="compositionally biased region" description="Acidic residues" evidence="1">
    <location>
        <begin position="11"/>
        <end position="25"/>
    </location>
</feature>
<feature type="transmembrane region" description="Helical" evidence="2">
    <location>
        <begin position="113"/>
        <end position="134"/>
    </location>
</feature>
<dbReference type="InterPro" id="IPR046291">
    <property type="entry name" value="DUF6328"/>
</dbReference>
<dbReference type="Proteomes" id="UP000228758">
    <property type="component" value="Unassembled WGS sequence"/>
</dbReference>
<gene>
    <name evidence="3" type="ORF">CLV46_2145</name>
</gene>
<protein>
    <recommendedName>
        <fullName evidence="5">Sodium:proton antiporter</fullName>
    </recommendedName>
</protein>
<proteinExistence type="predicted"/>
<dbReference type="AlphaFoldDB" id="A0A2M9CKZ1"/>
<keyword evidence="2" id="KW-1133">Transmembrane helix</keyword>
<evidence type="ECO:0000256" key="1">
    <source>
        <dbReference type="SAM" id="MobiDB-lite"/>
    </source>
</evidence>
<evidence type="ECO:0008006" key="5">
    <source>
        <dbReference type="Google" id="ProtNLM"/>
    </source>
</evidence>
<evidence type="ECO:0000313" key="4">
    <source>
        <dbReference type="Proteomes" id="UP000228758"/>
    </source>
</evidence>
<evidence type="ECO:0000313" key="3">
    <source>
        <dbReference type="EMBL" id="PJJ72573.1"/>
    </source>
</evidence>
<feature type="transmembrane region" description="Helical" evidence="2">
    <location>
        <begin position="71"/>
        <end position="92"/>
    </location>
</feature>